<feature type="binding site" evidence="13">
    <location>
        <position position="381"/>
    </location>
    <ligand>
        <name>L-serine</name>
        <dbReference type="ChEBI" id="CHEBI:33384"/>
    </ligand>
</feature>
<comment type="domain">
    <text evidence="12">Consists of two distinct domains, a catalytic core and a N-terminal extension that is involved in tRNA binding.</text>
</comment>
<keyword evidence="8 12" id="KW-0648">Protein biosynthesis</keyword>
<dbReference type="Pfam" id="PF00587">
    <property type="entry name" value="tRNA-synt_2b"/>
    <property type="match status" value="1"/>
</dbReference>
<dbReference type="GO" id="GO:0016260">
    <property type="term" value="P:selenocysteine biosynthetic process"/>
    <property type="evidence" value="ECO:0007669"/>
    <property type="project" value="UniProtKB-UniRule"/>
</dbReference>
<feature type="binding site" evidence="12 14">
    <location>
        <begin position="260"/>
        <end position="262"/>
    </location>
    <ligand>
        <name>ATP</name>
        <dbReference type="ChEBI" id="CHEBI:30616"/>
    </ligand>
</feature>
<keyword evidence="6 12" id="KW-0547">Nucleotide-binding</keyword>
<comment type="pathway">
    <text evidence="2 12">Aminoacyl-tRNA biosynthesis; selenocysteinyl-tRNA(Sec) biosynthesis; L-seryl-tRNA(Sec) from L-serine and tRNA(Sec): step 1/1.</text>
</comment>
<feature type="binding site" evidence="13">
    <location>
        <position position="260"/>
    </location>
    <ligand>
        <name>L-serine</name>
        <dbReference type="ChEBI" id="CHEBI:33384"/>
    </ligand>
</feature>
<dbReference type="GO" id="GO:0004828">
    <property type="term" value="F:serine-tRNA ligase activity"/>
    <property type="evidence" value="ECO:0007669"/>
    <property type="project" value="UniProtKB-UniRule"/>
</dbReference>
<dbReference type="PANTHER" id="PTHR43697:SF1">
    <property type="entry name" value="SERINE--TRNA LIGASE"/>
    <property type="match status" value="1"/>
</dbReference>
<proteinExistence type="inferred from homology"/>
<dbReference type="PIRSF" id="PIRSF001529">
    <property type="entry name" value="Ser-tRNA-synth_IIa"/>
    <property type="match status" value="1"/>
</dbReference>
<reference evidence="17 18" key="1">
    <citation type="submission" date="2020-08" db="EMBL/GenBank/DDBJ databases">
        <title>Bridging the membrane lipid divide: bacteria of the FCB group superphylum have the potential to synthesize archaeal ether lipids.</title>
        <authorList>
            <person name="Villanueva L."/>
            <person name="Von Meijenfeldt F.A.B."/>
            <person name="Westbye A.B."/>
            <person name="Yadav S."/>
            <person name="Hopmans E.C."/>
            <person name="Dutilh B.E."/>
            <person name="Sinninghe Damste J.S."/>
        </authorList>
    </citation>
    <scope>NUCLEOTIDE SEQUENCE [LARGE SCALE GENOMIC DNA]</scope>
    <source>
        <strain evidence="17">NIOZ-UU36</strain>
    </source>
</reference>
<keyword evidence="4 12" id="KW-0963">Cytoplasm</keyword>
<evidence type="ECO:0000256" key="1">
    <source>
        <dbReference type="ARBA" id="ARBA00004496"/>
    </source>
</evidence>
<dbReference type="GO" id="GO:0006434">
    <property type="term" value="P:seryl-tRNA aminoacylation"/>
    <property type="evidence" value="ECO:0007669"/>
    <property type="project" value="UniProtKB-UniRule"/>
</dbReference>
<feature type="coiled-coil region" evidence="15">
    <location>
        <begin position="45"/>
        <end position="95"/>
    </location>
</feature>
<comment type="caution">
    <text evidence="12">Lacks conserved residue(s) required for the propagation of feature annotation.</text>
</comment>
<dbReference type="PRINTS" id="PR00981">
    <property type="entry name" value="TRNASYNTHSER"/>
</dbReference>
<evidence type="ECO:0000313" key="17">
    <source>
        <dbReference type="EMBL" id="MBC8335274.1"/>
    </source>
</evidence>
<dbReference type="HAMAP" id="MF_00176">
    <property type="entry name" value="Ser_tRNA_synth_type1"/>
    <property type="match status" value="1"/>
</dbReference>
<dbReference type="NCBIfam" id="TIGR00414">
    <property type="entry name" value="serS"/>
    <property type="match status" value="1"/>
</dbReference>
<evidence type="ECO:0000256" key="13">
    <source>
        <dbReference type="PIRSR" id="PIRSR001529-1"/>
    </source>
</evidence>
<gene>
    <name evidence="12 17" type="primary">serS</name>
    <name evidence="17" type="ORF">H8E29_08420</name>
</gene>
<dbReference type="InterPro" id="IPR045864">
    <property type="entry name" value="aa-tRNA-synth_II/BPL/LPL"/>
</dbReference>
<dbReference type="EC" id="6.1.1.11" evidence="12"/>
<feature type="binding site" evidence="12">
    <location>
        <position position="383"/>
    </location>
    <ligand>
        <name>L-serine</name>
        <dbReference type="ChEBI" id="CHEBI:33384"/>
    </ligand>
</feature>
<feature type="binding site" evidence="13">
    <location>
        <position position="229"/>
    </location>
    <ligand>
        <name>L-serine</name>
        <dbReference type="ChEBI" id="CHEBI:33384"/>
    </ligand>
</feature>
<dbReference type="GO" id="GO:0005524">
    <property type="term" value="F:ATP binding"/>
    <property type="evidence" value="ECO:0007669"/>
    <property type="project" value="UniProtKB-UniRule"/>
</dbReference>
<dbReference type="InterPro" id="IPR006195">
    <property type="entry name" value="aa-tRNA-synth_II"/>
</dbReference>
<dbReference type="InterPro" id="IPR042103">
    <property type="entry name" value="SerRS_1_N_sf"/>
</dbReference>
<feature type="binding site" evidence="12 13">
    <location>
        <position position="283"/>
    </location>
    <ligand>
        <name>L-serine</name>
        <dbReference type="ChEBI" id="CHEBI:33384"/>
    </ligand>
</feature>
<dbReference type="CDD" id="cd00770">
    <property type="entry name" value="SerRS_core"/>
    <property type="match status" value="1"/>
</dbReference>
<dbReference type="InterPro" id="IPR015866">
    <property type="entry name" value="Ser-tRNA-synth_1_N"/>
</dbReference>
<evidence type="ECO:0000256" key="10">
    <source>
        <dbReference type="ARBA" id="ARBA00047929"/>
    </source>
</evidence>
<dbReference type="PANTHER" id="PTHR43697">
    <property type="entry name" value="SERYL-TRNA SYNTHETASE"/>
    <property type="match status" value="1"/>
</dbReference>
<evidence type="ECO:0000256" key="8">
    <source>
        <dbReference type="ARBA" id="ARBA00022917"/>
    </source>
</evidence>
<keyword evidence="15" id="KW-0175">Coiled coil</keyword>
<dbReference type="PROSITE" id="PS50862">
    <property type="entry name" value="AA_TRNA_LIGASE_II"/>
    <property type="match status" value="1"/>
</dbReference>
<dbReference type="Pfam" id="PF02403">
    <property type="entry name" value="Seryl_tRNA_N"/>
    <property type="match status" value="1"/>
</dbReference>
<comment type="similarity">
    <text evidence="3 12">Belongs to the class-II aminoacyl-tRNA synthetase family. Type-1 seryl-tRNA synthetase subfamily.</text>
</comment>
<keyword evidence="5 12" id="KW-0436">Ligase</keyword>
<evidence type="ECO:0000256" key="2">
    <source>
        <dbReference type="ARBA" id="ARBA00005045"/>
    </source>
</evidence>
<evidence type="ECO:0000313" key="18">
    <source>
        <dbReference type="Proteomes" id="UP000614469"/>
    </source>
</evidence>
<dbReference type="AlphaFoldDB" id="A0A8J6NN55"/>
<organism evidence="17 18">
    <name type="scientific">Candidatus Desulfolinea nitratireducens</name>
    <dbReference type="NCBI Taxonomy" id="2841698"/>
    <lineage>
        <taxon>Bacteria</taxon>
        <taxon>Bacillati</taxon>
        <taxon>Chloroflexota</taxon>
        <taxon>Anaerolineae</taxon>
        <taxon>Anaerolineales</taxon>
        <taxon>Anaerolineales incertae sedis</taxon>
        <taxon>Candidatus Desulfolinea</taxon>
    </lineage>
</organism>
<dbReference type="Gene3D" id="1.10.287.40">
    <property type="entry name" value="Serine-tRNA synthetase, tRNA binding domain"/>
    <property type="match status" value="1"/>
</dbReference>
<comment type="subunit">
    <text evidence="12">Homodimer. The tRNA molecule binds across the dimer.</text>
</comment>
<evidence type="ECO:0000256" key="15">
    <source>
        <dbReference type="SAM" id="Coils"/>
    </source>
</evidence>
<feature type="binding site" evidence="12">
    <location>
        <begin position="229"/>
        <end position="231"/>
    </location>
    <ligand>
        <name>L-serine</name>
        <dbReference type="ChEBI" id="CHEBI:33384"/>
    </ligand>
</feature>
<dbReference type="Proteomes" id="UP000614469">
    <property type="component" value="Unassembled WGS sequence"/>
</dbReference>
<dbReference type="SUPFAM" id="SSF55681">
    <property type="entry name" value="Class II aaRS and biotin synthetases"/>
    <property type="match status" value="1"/>
</dbReference>
<comment type="subcellular location">
    <subcellularLocation>
        <location evidence="1 12">Cytoplasm</location>
    </subcellularLocation>
</comment>
<comment type="function">
    <text evidence="12">Catalyzes the attachment of serine to tRNA(Ser). Is also able to aminoacylate tRNA(Sec) with serine, to form the misacylated tRNA L-seryl-tRNA(Sec), which will be further converted into selenocysteinyl-tRNA(Sec).</text>
</comment>
<dbReference type="GO" id="GO:0005737">
    <property type="term" value="C:cytoplasm"/>
    <property type="evidence" value="ECO:0007669"/>
    <property type="project" value="UniProtKB-SubCell"/>
</dbReference>
<dbReference type="InterPro" id="IPR010978">
    <property type="entry name" value="tRNA-bd_arm"/>
</dbReference>
<dbReference type="Gene3D" id="3.30.930.10">
    <property type="entry name" value="Bira Bifunctional Protein, Domain 2"/>
    <property type="match status" value="1"/>
</dbReference>
<sequence>MLDIRLFRENPDLIRKALEKRQADASVVDSILALDDRRRVILGEVEKLKSERNTVSKEISRMKDAESRQARIEAMRAVGDKISELDNELRNVDAELTATMSTLPNIPSEKTPYGVDESENVVLKTIGEMPEYDFEPKAHWDLGPALGIIDFERGVKITGSRFYVLSGAGARLQRALIAYMLDLHIKQGYTEKYTPFMVKTATVYGAGQLPKFADNLYKDHEEDLYMVPTAEVSLTGYHMDEIFKEEDLPKYYTAYTPCFRREKMSAGRDVRGIKRGHQFDKVEMYMYVKPEDSEAAFDKMMADAEETVALLGLPYRIHQLCTGDLGFGATITYDIEVWAAGCNEWLEVSSVSNVTDFQARRANIRYRPEDSGKNRFVHTLNGSGLGLPRIMIAIMENYQQPDGSIIIPEVLRPWMGGIEVIQAE</sequence>
<evidence type="ECO:0000256" key="5">
    <source>
        <dbReference type="ARBA" id="ARBA00022598"/>
    </source>
</evidence>
<dbReference type="SUPFAM" id="SSF46589">
    <property type="entry name" value="tRNA-binding arm"/>
    <property type="match status" value="1"/>
</dbReference>
<protein>
    <recommendedName>
        <fullName evidence="12">Serine--tRNA ligase</fullName>
        <ecNumber evidence="12">6.1.1.11</ecNumber>
    </recommendedName>
    <alternativeName>
        <fullName evidence="12">Seryl-tRNA synthetase</fullName>
        <shortName evidence="12">SerRS</shortName>
    </alternativeName>
    <alternativeName>
        <fullName evidence="12">Seryl-tRNA(Ser/Sec) synthetase</fullName>
    </alternativeName>
</protein>
<evidence type="ECO:0000256" key="11">
    <source>
        <dbReference type="ARBA" id="ARBA00048823"/>
    </source>
</evidence>
<comment type="caution">
    <text evidence="17">The sequence shown here is derived from an EMBL/GenBank/DDBJ whole genome shotgun (WGS) entry which is preliminary data.</text>
</comment>
<evidence type="ECO:0000256" key="14">
    <source>
        <dbReference type="PIRSR" id="PIRSR001529-2"/>
    </source>
</evidence>
<accession>A0A8J6NN55</accession>
<dbReference type="UniPathway" id="UPA00906">
    <property type="reaction ID" value="UER00895"/>
</dbReference>
<evidence type="ECO:0000256" key="12">
    <source>
        <dbReference type="HAMAP-Rule" id="MF_00176"/>
    </source>
</evidence>
<evidence type="ECO:0000256" key="9">
    <source>
        <dbReference type="ARBA" id="ARBA00023146"/>
    </source>
</evidence>
<dbReference type="InterPro" id="IPR002317">
    <property type="entry name" value="Ser-tRNA-ligase_type_1"/>
</dbReference>
<dbReference type="EMBL" id="JACNJN010000098">
    <property type="protein sequence ID" value="MBC8335274.1"/>
    <property type="molecule type" value="Genomic_DNA"/>
</dbReference>
<evidence type="ECO:0000256" key="4">
    <source>
        <dbReference type="ARBA" id="ARBA00022490"/>
    </source>
</evidence>
<comment type="catalytic activity">
    <reaction evidence="10 12">
        <text>tRNA(Sec) + L-serine + ATP = L-seryl-tRNA(Sec) + AMP + diphosphate + H(+)</text>
        <dbReference type="Rhea" id="RHEA:42580"/>
        <dbReference type="Rhea" id="RHEA-COMP:9742"/>
        <dbReference type="Rhea" id="RHEA-COMP:10128"/>
        <dbReference type="ChEBI" id="CHEBI:15378"/>
        <dbReference type="ChEBI" id="CHEBI:30616"/>
        <dbReference type="ChEBI" id="CHEBI:33019"/>
        <dbReference type="ChEBI" id="CHEBI:33384"/>
        <dbReference type="ChEBI" id="CHEBI:78442"/>
        <dbReference type="ChEBI" id="CHEBI:78533"/>
        <dbReference type="ChEBI" id="CHEBI:456215"/>
        <dbReference type="EC" id="6.1.1.11"/>
    </reaction>
</comment>
<keyword evidence="9 12" id="KW-0030">Aminoacyl-tRNA synthetase</keyword>
<evidence type="ECO:0000259" key="16">
    <source>
        <dbReference type="PROSITE" id="PS50862"/>
    </source>
</evidence>
<dbReference type="InterPro" id="IPR033729">
    <property type="entry name" value="SerRS_core"/>
</dbReference>
<keyword evidence="7 12" id="KW-0067">ATP-binding</keyword>
<comment type="catalytic activity">
    <reaction evidence="11 12">
        <text>tRNA(Ser) + L-serine + ATP = L-seryl-tRNA(Ser) + AMP + diphosphate + H(+)</text>
        <dbReference type="Rhea" id="RHEA:12292"/>
        <dbReference type="Rhea" id="RHEA-COMP:9669"/>
        <dbReference type="Rhea" id="RHEA-COMP:9703"/>
        <dbReference type="ChEBI" id="CHEBI:15378"/>
        <dbReference type="ChEBI" id="CHEBI:30616"/>
        <dbReference type="ChEBI" id="CHEBI:33019"/>
        <dbReference type="ChEBI" id="CHEBI:33384"/>
        <dbReference type="ChEBI" id="CHEBI:78442"/>
        <dbReference type="ChEBI" id="CHEBI:78533"/>
        <dbReference type="ChEBI" id="CHEBI:456215"/>
        <dbReference type="EC" id="6.1.1.11"/>
    </reaction>
</comment>
<evidence type="ECO:0000256" key="7">
    <source>
        <dbReference type="ARBA" id="ARBA00022840"/>
    </source>
</evidence>
<feature type="binding site" evidence="12 14">
    <location>
        <begin position="347"/>
        <end position="350"/>
    </location>
    <ligand>
        <name>ATP</name>
        <dbReference type="ChEBI" id="CHEBI:30616"/>
    </ligand>
</feature>
<dbReference type="InterPro" id="IPR002314">
    <property type="entry name" value="aa-tRNA-synt_IIb"/>
</dbReference>
<feature type="domain" description="Aminoacyl-transfer RNA synthetases class-II family profile" evidence="16">
    <location>
        <begin position="163"/>
        <end position="408"/>
    </location>
</feature>
<evidence type="ECO:0000256" key="3">
    <source>
        <dbReference type="ARBA" id="ARBA00010728"/>
    </source>
</evidence>
<evidence type="ECO:0000256" key="6">
    <source>
        <dbReference type="ARBA" id="ARBA00022741"/>
    </source>
</evidence>
<name>A0A8J6NN55_9CHLR</name>